<dbReference type="GO" id="GO:0016020">
    <property type="term" value="C:membrane"/>
    <property type="evidence" value="ECO:0007669"/>
    <property type="project" value="UniProtKB-SubCell"/>
</dbReference>
<feature type="compositionally biased region" description="Basic residues" evidence="7">
    <location>
        <begin position="554"/>
        <end position="569"/>
    </location>
</feature>
<feature type="region of interest" description="Disordered" evidence="7">
    <location>
        <begin position="98"/>
        <end position="127"/>
    </location>
</feature>
<feature type="compositionally biased region" description="Basic and acidic residues" evidence="7">
    <location>
        <begin position="528"/>
        <end position="544"/>
    </location>
</feature>
<feature type="region of interest" description="Disordered" evidence="7">
    <location>
        <begin position="270"/>
        <end position="294"/>
    </location>
</feature>
<feature type="compositionally biased region" description="Basic residues" evidence="7">
    <location>
        <begin position="272"/>
        <end position="282"/>
    </location>
</feature>
<feature type="domain" description="Pecanex C-terminal" evidence="8">
    <location>
        <begin position="1685"/>
        <end position="1911"/>
    </location>
</feature>
<dbReference type="InterPro" id="IPR039797">
    <property type="entry name" value="Pecanex"/>
</dbReference>
<evidence type="ECO:0000256" key="6">
    <source>
        <dbReference type="RuleBase" id="RU367089"/>
    </source>
</evidence>
<evidence type="ECO:0000256" key="5">
    <source>
        <dbReference type="ARBA" id="ARBA00023136"/>
    </source>
</evidence>
<feature type="transmembrane region" description="Helical" evidence="6">
    <location>
        <begin position="906"/>
        <end position="928"/>
    </location>
</feature>
<feature type="region of interest" description="Disordered" evidence="7">
    <location>
        <begin position="344"/>
        <end position="689"/>
    </location>
</feature>
<reference evidence="9" key="3">
    <citation type="submission" date="2025-09" db="UniProtKB">
        <authorList>
            <consortium name="Ensembl"/>
        </authorList>
    </citation>
    <scope>IDENTIFICATION</scope>
</reference>
<comment type="similarity">
    <text evidence="2 6">Belongs to the pecanex family.</text>
</comment>
<organism evidence="9 10">
    <name type="scientific">Bos indicus x Bos taurus</name>
    <name type="common">Hybrid cattle</name>
    <dbReference type="NCBI Taxonomy" id="30522"/>
    <lineage>
        <taxon>Eukaryota</taxon>
        <taxon>Metazoa</taxon>
        <taxon>Chordata</taxon>
        <taxon>Craniata</taxon>
        <taxon>Vertebrata</taxon>
        <taxon>Euteleostomi</taxon>
        <taxon>Mammalia</taxon>
        <taxon>Eutheria</taxon>
        <taxon>Laurasiatheria</taxon>
        <taxon>Artiodactyla</taxon>
        <taxon>Ruminantia</taxon>
        <taxon>Pecora</taxon>
        <taxon>Bovidae</taxon>
        <taxon>Bovinae</taxon>
        <taxon>Bos</taxon>
    </lineage>
</organism>
<feature type="compositionally biased region" description="Polar residues" evidence="7">
    <location>
        <begin position="395"/>
        <end position="404"/>
    </location>
</feature>
<feature type="transmembrane region" description="Helical" evidence="6">
    <location>
        <begin position="1011"/>
        <end position="1036"/>
    </location>
</feature>
<keyword evidence="4 6" id="KW-1133">Transmembrane helix</keyword>
<feature type="transmembrane region" description="Helical" evidence="6">
    <location>
        <begin position="1197"/>
        <end position="1214"/>
    </location>
</feature>
<feature type="compositionally biased region" description="Basic and acidic residues" evidence="7">
    <location>
        <begin position="511"/>
        <end position="520"/>
    </location>
</feature>
<accession>A0A4W2D3A6</accession>
<dbReference type="PANTHER" id="PTHR12372:SF2">
    <property type="entry name" value="PECANEX-LIKE PROTEIN 1"/>
    <property type="match status" value="1"/>
</dbReference>
<feature type="compositionally biased region" description="Low complexity" evidence="7">
    <location>
        <begin position="1960"/>
        <end position="1972"/>
    </location>
</feature>
<feature type="compositionally biased region" description="Polar residues" evidence="7">
    <location>
        <begin position="457"/>
        <end position="470"/>
    </location>
</feature>
<reference evidence="9 10" key="1">
    <citation type="submission" date="2018-11" db="EMBL/GenBank/DDBJ databases">
        <title>Haplotype-resolved cattle genomes.</title>
        <authorList>
            <person name="Low W.Y."/>
            <person name="Tearle R."/>
            <person name="Bickhart D.M."/>
            <person name="Rosen B.D."/>
            <person name="Koren S."/>
            <person name="Rhie A."/>
            <person name="Hiendleder S."/>
            <person name="Phillippy A.M."/>
            <person name="Smith T.P.L."/>
            <person name="Williams J.L."/>
        </authorList>
    </citation>
    <scope>NUCLEOTIDE SEQUENCE [LARGE SCALE GENOMIC DNA]</scope>
</reference>
<gene>
    <name evidence="9" type="primary">PCNX1</name>
</gene>
<feature type="region of interest" description="Disordered" evidence="7">
    <location>
        <begin position="2078"/>
        <end position="2101"/>
    </location>
</feature>
<evidence type="ECO:0000256" key="7">
    <source>
        <dbReference type="SAM" id="MobiDB-lite"/>
    </source>
</evidence>
<keyword evidence="10" id="KW-1185">Reference proteome</keyword>
<feature type="transmembrane region" description="Helical" evidence="6">
    <location>
        <begin position="1168"/>
        <end position="1190"/>
    </location>
</feature>
<sequence length="2244" mass="247858">MGSQTLQILRQGVWAALSGGWYYDPHQATFVNALHLYLWLFLLGLPFTLYMALPSSMIIVAVYCPVIAAVFIVLKMVNYRLHRALDAGEIVDRNANEFTDQRSKTEQGNCSTRRKDSNGPSDPGGGIEMAEFIREATPPVGCSSRNSYAGLDPSNQIGSGSSRLGTAATIKGDTDTAKTSDDISLSLGQSSSLCKEGSEEQDLAADRKLFRLVSNDSFISIQPSLSSCGQDLPRDFSDKVSLPSHSHHHHVEQSLSNACDTEVASLVPLHSHSYRKDHRPRGVPRTSSSAVAFPDTSLNDFPLYQQRRGLDPVSELESSKPHSGSKESLVENSCLPGEFQLVGELKNSNSQPPTRSGKSKPLNADKSMDSLRSLSTRSSGSTESYCSGTDRDTHSTVSSYKSEQTSSTHIESILSEHEESPQVAKKSSQKKEDCAEAEDKNSCAGGKRTSSEKTAVDESTNSGVQGAKESNGSDDVHNQKGLSTSASEEANKNPHANEFTSQGDTPLGKTAENREEEGEKPAVSVDAKVSKDVGGKQKEGDVRPKSSSLIHRTASAHKSGRRRTGKKRASSFDSSRHRDYVSFRGVSGTKPHSAIFCHDEDSSDQSDLSRASSVQSAHQFGSDSSSSTTSHSCQSPEGRYSALKTKHAPKERGTDSEHAHKAHLGPEGTGKKRTARRTSSTNSAKTRARVLSLDSSTVACLNDSSRLMAPESVKPLTTSKSDLEAKEGEVLDELSLLGRASQLETVTRSRNSLPSQVAFPEGEEQDAVSGAAQASEETVSFRRERSTFRRQAVRRRHNAGSNPTPPTLLIGSPLSDTDSHVSSSTSVRFYPHDVIRLNRLLTIDTDLLEQQDIDLSPDLAAPYGPTEEAAHKVKHYYRFWILPQLWIGINFDRLTLLALFDRNREILENVLAVILAILVAFLGSILLIQGFFRDIWVFQFCLVIASCQYSLLKSVQPDSSSPRHGHNRIIAYSRPVYFCLCCGLIWLLDYGSRNLTTTKFKLYGITFTNPLVLISARDLVIVFTLCFPIVFFIGLLPQVNTFVMYLCEQLDIHIFGGNATTSLLAALYSFACSVVAVALLYGLCYGALKDSWDGQHIPVLFSIFCGLLVAVSYHLSRQSSDPSVLFSLVQSKIFPKTEEKNPEDPLSEVKDPLPEKLRNSVSERLQSDLVVCIVIGVLYFAIHVSTVFTVLQPALKYVLYALVGFVGFVTHYVLPQVRKQLPWHCFSHPLLKTVEYNQYEVRNAATVMWFEKLHVWLLFVEKNIIYPLIVLNELSSSAETIASPKKLDTELGALMITIAGLKLLRSSFSSPTYQYVTVIFTVLFFKIDYEAFSETMLLDLFFMSILFNKLWELLYKLQFVYTYIAPWQITWGSAFHAFAQPFAVPHSAMLFVQAAVSAFFSTPLNPFLGSAIFITSYVRPVKFWERDYNTKRVDHSNTRLASQLDRNPGSDDNNLNSIFYEHLTRSLQHSLCGDLLLGRWGNYSTGDCFILASDYLNALVHLIEIGNGLVTFQLRGLEFRGTYCQQREVEAITEGVEEDEGFCCCEPGHIPHVLSFNAAFSQRWLAWEVIVTKYILEGYSITDNSAASMLQVFDLRKVLTTYYVKGIIYYVTTSSKLEEWLANETMQEGLRLCADRNYVDVDPTFNPNIDEDYDHRLAGISRESFCVIYLSWIEYCSSRRAKPLDVDKDSSLVTLCYGLCVLGRRALGTASHHMSSNLESFLYGLHALFKGDFRISSIRDEWIFADMELLRKVVVPGIRMSIKLHQDHFTSPDEYDDPTVLYEAIVSHEKNLVIAHEGDPAWRSAVLANSPSLLALRHVMDDGTNEYKIIMLNRRYLSFRVIKVNKECVRGLWAGQQQELVFLRNRNPERGSIQNAKQALRNMINSSCDQPIGYPIFVSPLTTSYSDSHEQLKEILGGPISLGNIRNFIVSTWHRLRKGCGAGCNSGGNIEDSDTGGGPSSTSNSATTANDPHSSASQGSTGNPGQAPGAGLHPPVTSYPPTLGTSHSSQSVQSGLVRQSPARASVASQSSYCYSSRHSSLRMSTTGFVPCRRSSTSQISLRNLPSSIQSRLSMVNQMEPSSQSGPACVPHGLPSSSSSSQSIPACKHHTLVGFLGTDGGQSCAADVQPGSTSSPANNSHAKKGEVIYRVQIVDPGQILDGINLSKRKELQWPDEGIRLKAGRNSWKDWSPQEGMEGHVIHRWVPCSRDPGTRSHIDKTVLLVQIEDKYVTVIETGVLELGAEV</sequence>
<keyword evidence="3 6" id="KW-0812">Transmembrane</keyword>
<dbReference type="Proteomes" id="UP000314981">
    <property type="component" value="Chromosome 10"/>
</dbReference>
<feature type="transmembrane region" description="Helical" evidence="6">
    <location>
        <begin position="1097"/>
        <end position="1115"/>
    </location>
</feature>
<protein>
    <recommendedName>
        <fullName evidence="6">Pecanex-like protein</fullName>
    </recommendedName>
</protein>
<feature type="compositionally biased region" description="Basic and acidic residues" evidence="7">
    <location>
        <begin position="317"/>
        <end position="329"/>
    </location>
</feature>
<feature type="region of interest" description="Disordered" evidence="7">
    <location>
        <begin position="311"/>
        <end position="331"/>
    </location>
</feature>
<evidence type="ECO:0000256" key="4">
    <source>
        <dbReference type="ARBA" id="ARBA00022989"/>
    </source>
</evidence>
<evidence type="ECO:0000256" key="1">
    <source>
        <dbReference type="ARBA" id="ARBA00004141"/>
    </source>
</evidence>
<keyword evidence="5 6" id="KW-0472">Membrane</keyword>
<comment type="subcellular location">
    <subcellularLocation>
        <location evidence="1 6">Membrane</location>
        <topology evidence="1 6">Multi-pass membrane protein</topology>
    </subcellularLocation>
</comment>
<dbReference type="Pfam" id="PF05041">
    <property type="entry name" value="Pecanex_C"/>
    <property type="match status" value="1"/>
</dbReference>
<feature type="compositionally biased region" description="Basic and acidic residues" evidence="7">
    <location>
        <begin position="429"/>
        <end position="441"/>
    </location>
</feature>
<evidence type="ECO:0000259" key="8">
    <source>
        <dbReference type="Pfam" id="PF05041"/>
    </source>
</evidence>
<name>A0A4W2D3A6_BOBOX</name>
<dbReference type="InterPro" id="IPR007735">
    <property type="entry name" value="Pecanex_C"/>
</dbReference>
<proteinExistence type="inferred from homology"/>
<feature type="region of interest" description="Disordered" evidence="7">
    <location>
        <begin position="1949"/>
        <end position="2022"/>
    </location>
</feature>
<dbReference type="PANTHER" id="PTHR12372">
    <property type="entry name" value="PECANEX"/>
    <property type="match status" value="1"/>
</dbReference>
<evidence type="ECO:0000313" key="10">
    <source>
        <dbReference type="Proteomes" id="UP000314981"/>
    </source>
</evidence>
<feature type="compositionally biased region" description="Low complexity" evidence="7">
    <location>
        <begin position="622"/>
        <end position="635"/>
    </location>
</feature>
<evidence type="ECO:0000256" key="2">
    <source>
        <dbReference type="ARBA" id="ARBA00010170"/>
    </source>
</evidence>
<feature type="transmembrane region" description="Helical" evidence="6">
    <location>
        <begin position="1065"/>
        <end position="1085"/>
    </location>
</feature>
<feature type="compositionally biased region" description="Polar residues" evidence="7">
    <location>
        <begin position="1973"/>
        <end position="1984"/>
    </location>
</feature>
<feature type="transmembrane region" description="Helical" evidence="6">
    <location>
        <begin position="935"/>
        <end position="952"/>
    </location>
</feature>
<feature type="compositionally biased region" description="Polar residues" evidence="7">
    <location>
        <begin position="1999"/>
        <end position="2017"/>
    </location>
</feature>
<feature type="transmembrane region" description="Helical" evidence="6">
    <location>
        <begin position="34"/>
        <end position="52"/>
    </location>
</feature>
<evidence type="ECO:0000256" key="3">
    <source>
        <dbReference type="ARBA" id="ARBA00022692"/>
    </source>
</evidence>
<feature type="region of interest" description="Disordered" evidence="7">
    <location>
        <begin position="144"/>
        <end position="163"/>
    </location>
</feature>
<feature type="compositionally biased region" description="Basic and acidic residues" evidence="7">
    <location>
        <begin position="648"/>
        <end position="659"/>
    </location>
</feature>
<feature type="transmembrane region" description="Helical" evidence="6">
    <location>
        <begin position="972"/>
        <end position="990"/>
    </location>
</feature>
<feature type="region of interest" description="Disordered" evidence="7">
    <location>
        <begin position="759"/>
        <end position="817"/>
    </location>
</feature>
<reference evidence="9" key="2">
    <citation type="submission" date="2025-08" db="UniProtKB">
        <authorList>
            <consortium name="Ensembl"/>
        </authorList>
    </citation>
    <scope>IDENTIFICATION</scope>
</reference>
<feature type="transmembrane region" description="Helical" evidence="6">
    <location>
        <begin position="58"/>
        <end position="77"/>
    </location>
</feature>
<evidence type="ECO:0000313" key="9">
    <source>
        <dbReference type="Ensembl" id="ENSBIXP00000020307.1"/>
    </source>
</evidence>
<feature type="compositionally biased region" description="Low complexity" evidence="7">
    <location>
        <begin position="370"/>
        <end position="388"/>
    </location>
</feature>
<feature type="compositionally biased region" description="Polar residues" evidence="7">
    <location>
        <begin position="346"/>
        <end position="356"/>
    </location>
</feature>
<dbReference type="Ensembl" id="ENSBIXT00000034309.1">
    <property type="protein sequence ID" value="ENSBIXP00000020307.1"/>
    <property type="gene ID" value="ENSBIXG00000023667.1"/>
</dbReference>